<dbReference type="eggNOG" id="COG2258">
    <property type="taxonomic scope" value="Bacteria"/>
</dbReference>
<sequence length="308" mass="33837">MKITAESINISEEKGTAKHPVPHIGVYDHGFRGDAHAGDWHRQISLLGNPSIRRFEERMTRKIGPGEFGENITVDGIDLNDVAVLDRFRIGDVELEITQIGKSCHGDDCAIYREVGKCVMPKEGLFARVIKQGTIQQGAEMEYLPRPFTVRVITISDRAYAGVYEDISGPRITELVKAGFSTKRYHLKTIYQLLPDDQAAIEAALRSAVEAGDDLIFTTGGTGIGPRDVTPEAVMAVADKILPGVMDHIRLKYGAEKPNALFSRSLCAISGHSSIFALPGSVRAVEEYMRELLGMIDHMVIMIHGIGH</sequence>
<dbReference type="CDD" id="cd00886">
    <property type="entry name" value="MogA_MoaB"/>
    <property type="match status" value="1"/>
</dbReference>
<evidence type="ECO:0000313" key="4">
    <source>
        <dbReference type="EMBL" id="ADK80757.1"/>
    </source>
</evidence>
<dbReference type="GO" id="GO:0030151">
    <property type="term" value="F:molybdenum ion binding"/>
    <property type="evidence" value="ECO:0007669"/>
    <property type="project" value="InterPro"/>
</dbReference>
<dbReference type="PANTHER" id="PTHR43764">
    <property type="entry name" value="MOLYBDENUM COFACTOR BIOSYNTHESIS"/>
    <property type="match status" value="1"/>
</dbReference>
<organism evidence="4 5">
    <name type="scientific">Sediminispirochaeta smaragdinae (strain DSM 11293 / JCM 15392 / SEBR 4228)</name>
    <name type="common">Spirochaeta smaragdinae</name>
    <dbReference type="NCBI Taxonomy" id="573413"/>
    <lineage>
        <taxon>Bacteria</taxon>
        <taxon>Pseudomonadati</taxon>
        <taxon>Spirochaetota</taxon>
        <taxon>Spirochaetia</taxon>
        <taxon>Spirochaetales</taxon>
        <taxon>Spirochaetaceae</taxon>
        <taxon>Sediminispirochaeta</taxon>
    </lineage>
</organism>
<keyword evidence="2" id="KW-0501">Molybdenum cofactor biosynthesis</keyword>
<dbReference type="SUPFAM" id="SSF53218">
    <property type="entry name" value="Molybdenum cofactor biosynthesis proteins"/>
    <property type="match status" value="1"/>
</dbReference>
<dbReference type="NCBIfam" id="TIGR00177">
    <property type="entry name" value="molyb_syn"/>
    <property type="match status" value="1"/>
</dbReference>
<dbReference type="eggNOG" id="COG0521">
    <property type="taxonomic scope" value="Bacteria"/>
</dbReference>
<dbReference type="GO" id="GO:0006777">
    <property type="term" value="P:Mo-molybdopterin cofactor biosynthetic process"/>
    <property type="evidence" value="ECO:0007669"/>
    <property type="project" value="UniProtKB-KW"/>
</dbReference>
<dbReference type="PROSITE" id="PS51340">
    <property type="entry name" value="MOSC"/>
    <property type="match status" value="1"/>
</dbReference>
<dbReference type="InterPro" id="IPR001453">
    <property type="entry name" value="MoaB/Mog_dom"/>
</dbReference>
<dbReference type="Proteomes" id="UP000002318">
    <property type="component" value="Chromosome"/>
</dbReference>
<dbReference type="HOGENOM" id="CLU_077358_3_0_12"/>
<dbReference type="RefSeq" id="WP_013254221.1">
    <property type="nucleotide sequence ID" value="NC_014364.1"/>
</dbReference>
<evidence type="ECO:0000256" key="1">
    <source>
        <dbReference type="ARBA" id="ARBA00005046"/>
    </source>
</evidence>
<evidence type="ECO:0000256" key="2">
    <source>
        <dbReference type="ARBA" id="ARBA00023150"/>
    </source>
</evidence>
<protein>
    <submittedName>
        <fullName evidence="4">Molybdenum cofactor synthesis domain protein</fullName>
    </submittedName>
</protein>
<evidence type="ECO:0000313" key="5">
    <source>
        <dbReference type="Proteomes" id="UP000002318"/>
    </source>
</evidence>
<dbReference type="OrthoDB" id="9784492at2"/>
<dbReference type="InterPro" id="IPR005302">
    <property type="entry name" value="MoCF_Sase_C"/>
</dbReference>
<reference evidence="4 5" key="1">
    <citation type="journal article" date="2010" name="Stand. Genomic Sci.">
        <title>Complete genome sequence of Spirochaeta smaragdinae type strain (SEBR 4228).</title>
        <authorList>
            <person name="Mavromatis K."/>
            <person name="Yasawong M."/>
            <person name="Chertkov O."/>
            <person name="Lapidus A."/>
            <person name="Lucas S."/>
            <person name="Nolan M."/>
            <person name="Del Rio T.G."/>
            <person name="Tice H."/>
            <person name="Cheng J.F."/>
            <person name="Pitluck S."/>
            <person name="Liolios K."/>
            <person name="Ivanova N."/>
            <person name="Tapia R."/>
            <person name="Han C."/>
            <person name="Bruce D."/>
            <person name="Goodwin L."/>
            <person name="Pati A."/>
            <person name="Chen A."/>
            <person name="Palaniappan K."/>
            <person name="Land M."/>
            <person name="Hauser L."/>
            <person name="Chang Y.J."/>
            <person name="Jeffries C.D."/>
            <person name="Detter J.C."/>
            <person name="Rohde M."/>
            <person name="Brambilla E."/>
            <person name="Spring S."/>
            <person name="Goker M."/>
            <person name="Sikorski J."/>
            <person name="Woyke T."/>
            <person name="Bristow J."/>
            <person name="Eisen J.A."/>
            <person name="Markowitz V."/>
            <person name="Hugenholtz P."/>
            <person name="Klenk H.P."/>
            <person name="Kyrpides N.C."/>
        </authorList>
    </citation>
    <scope>NUCLEOTIDE SEQUENCE [LARGE SCALE GENOMIC DNA]</scope>
    <source>
        <strain evidence="5">DSM 11293 / JCM 15392 / SEBR 4228</strain>
    </source>
</reference>
<dbReference type="InterPro" id="IPR011037">
    <property type="entry name" value="Pyrv_Knase-like_insert_dom_sf"/>
</dbReference>
<dbReference type="Gene3D" id="3.40.980.10">
    <property type="entry name" value="MoaB/Mog-like domain"/>
    <property type="match status" value="1"/>
</dbReference>
<evidence type="ECO:0000259" key="3">
    <source>
        <dbReference type="PROSITE" id="PS51340"/>
    </source>
</evidence>
<dbReference type="Gene3D" id="2.40.33.20">
    <property type="entry name" value="PK beta-barrel domain-like"/>
    <property type="match status" value="1"/>
</dbReference>
<dbReference type="PANTHER" id="PTHR43764:SF1">
    <property type="entry name" value="MOLYBDOPTERIN MOLYBDOTRANSFERASE"/>
    <property type="match status" value="1"/>
</dbReference>
<dbReference type="GO" id="GO:0003824">
    <property type="term" value="F:catalytic activity"/>
    <property type="evidence" value="ECO:0007669"/>
    <property type="project" value="InterPro"/>
</dbReference>
<dbReference type="Pfam" id="PF03473">
    <property type="entry name" value="MOSC"/>
    <property type="match status" value="1"/>
</dbReference>
<dbReference type="AlphaFoldDB" id="E1R5Z2"/>
<name>E1R5Z2_SEDSS</name>
<dbReference type="Pfam" id="PF00994">
    <property type="entry name" value="MoCF_biosynth"/>
    <property type="match status" value="1"/>
</dbReference>
<dbReference type="InterPro" id="IPR036425">
    <property type="entry name" value="MoaB/Mog-like_dom_sf"/>
</dbReference>
<dbReference type="SUPFAM" id="SSF50800">
    <property type="entry name" value="PK beta-barrel domain-like"/>
    <property type="match status" value="1"/>
</dbReference>
<feature type="domain" description="MOSC" evidence="3">
    <location>
        <begin position="16"/>
        <end position="144"/>
    </location>
</feature>
<gene>
    <name evidence="4" type="ordered locus">Spirs_1630</name>
</gene>
<dbReference type="GO" id="GO:0030170">
    <property type="term" value="F:pyridoxal phosphate binding"/>
    <property type="evidence" value="ECO:0007669"/>
    <property type="project" value="InterPro"/>
</dbReference>
<accession>E1R5Z2</accession>
<dbReference type="EMBL" id="CP002116">
    <property type="protein sequence ID" value="ADK80757.1"/>
    <property type="molecule type" value="Genomic_DNA"/>
</dbReference>
<proteinExistence type="predicted"/>
<keyword evidence="5" id="KW-1185">Reference proteome</keyword>
<comment type="pathway">
    <text evidence="1">Cofactor biosynthesis; molybdopterin biosynthesis.</text>
</comment>
<dbReference type="KEGG" id="ssm:Spirs_1630"/>
<dbReference type="STRING" id="573413.Spirs_1630"/>
<dbReference type="SMART" id="SM00852">
    <property type="entry name" value="MoCF_biosynth"/>
    <property type="match status" value="1"/>
</dbReference>
<dbReference type="InterPro" id="IPR051920">
    <property type="entry name" value="MPT_Adenylyltrnsfr/MoaC-Rel"/>
</dbReference>